<proteinExistence type="predicted"/>
<reference evidence="1 2" key="1">
    <citation type="journal article" date="2022" name="DNA Res.">
        <title>Chromosomal-level genome assembly of the orchid tree Bauhinia variegata (Leguminosae; Cercidoideae) supports the allotetraploid origin hypothesis of Bauhinia.</title>
        <authorList>
            <person name="Zhong Y."/>
            <person name="Chen Y."/>
            <person name="Zheng D."/>
            <person name="Pang J."/>
            <person name="Liu Y."/>
            <person name="Luo S."/>
            <person name="Meng S."/>
            <person name="Qian L."/>
            <person name="Wei D."/>
            <person name="Dai S."/>
            <person name="Zhou R."/>
        </authorList>
    </citation>
    <scope>NUCLEOTIDE SEQUENCE [LARGE SCALE GENOMIC DNA]</scope>
    <source>
        <strain evidence="1">BV-YZ2020</strain>
    </source>
</reference>
<gene>
    <name evidence="1" type="ORF">L6164_017588</name>
</gene>
<name>A0ACB9N9Y2_BAUVA</name>
<comment type="caution">
    <text evidence="1">The sequence shown here is derived from an EMBL/GenBank/DDBJ whole genome shotgun (WGS) entry which is preliminary data.</text>
</comment>
<dbReference type="EMBL" id="CM039432">
    <property type="protein sequence ID" value="KAI4332702.1"/>
    <property type="molecule type" value="Genomic_DNA"/>
</dbReference>
<evidence type="ECO:0000313" key="1">
    <source>
        <dbReference type="EMBL" id="KAI4332702.1"/>
    </source>
</evidence>
<dbReference type="Proteomes" id="UP000828941">
    <property type="component" value="Chromosome 7"/>
</dbReference>
<keyword evidence="2" id="KW-1185">Reference proteome</keyword>
<evidence type="ECO:0000313" key="2">
    <source>
        <dbReference type="Proteomes" id="UP000828941"/>
    </source>
</evidence>
<accession>A0ACB9N9Y2</accession>
<protein>
    <submittedName>
        <fullName evidence="1">Uncharacterized protein</fullName>
    </submittedName>
</protein>
<sequence>MAKHRNCVSFPIMATWVVLLALLYGSCAETEAEALLKWKQSLPEQPILDSWISPGRRNSSTAAQSPCSWRGIKFENVSGSVIEINLASKGLAEVAYTTAVTEKCDVFSFGVLALEILMGKHPGELVSFIQTPGDHNISIAEILDPRLSPPTMRPSLKELALIFNLAISCLQTSPQSRPAMRTIAQLLEKKIKEWSQELN</sequence>
<organism evidence="1 2">
    <name type="scientific">Bauhinia variegata</name>
    <name type="common">Purple orchid tree</name>
    <name type="synonym">Phanera variegata</name>
    <dbReference type="NCBI Taxonomy" id="167791"/>
    <lineage>
        <taxon>Eukaryota</taxon>
        <taxon>Viridiplantae</taxon>
        <taxon>Streptophyta</taxon>
        <taxon>Embryophyta</taxon>
        <taxon>Tracheophyta</taxon>
        <taxon>Spermatophyta</taxon>
        <taxon>Magnoliopsida</taxon>
        <taxon>eudicotyledons</taxon>
        <taxon>Gunneridae</taxon>
        <taxon>Pentapetalae</taxon>
        <taxon>rosids</taxon>
        <taxon>fabids</taxon>
        <taxon>Fabales</taxon>
        <taxon>Fabaceae</taxon>
        <taxon>Cercidoideae</taxon>
        <taxon>Cercideae</taxon>
        <taxon>Bauhiniinae</taxon>
        <taxon>Bauhinia</taxon>
    </lineage>
</organism>